<evidence type="ECO:0000256" key="7">
    <source>
        <dbReference type="ARBA" id="ARBA00023136"/>
    </source>
</evidence>
<feature type="signal peptide" evidence="12">
    <location>
        <begin position="1"/>
        <end position="15"/>
    </location>
</feature>
<organism evidence="15 16">
    <name type="scientific">Hymenobacter rigui</name>
    <dbReference type="NCBI Taxonomy" id="334424"/>
    <lineage>
        <taxon>Bacteria</taxon>
        <taxon>Pseudomonadati</taxon>
        <taxon>Bacteroidota</taxon>
        <taxon>Cytophagia</taxon>
        <taxon>Cytophagales</taxon>
        <taxon>Hymenobacteraceae</taxon>
        <taxon>Hymenobacter</taxon>
    </lineage>
</organism>
<dbReference type="InterPro" id="IPR036942">
    <property type="entry name" value="Beta-barrel_TonB_sf"/>
</dbReference>
<evidence type="ECO:0000256" key="3">
    <source>
        <dbReference type="ARBA" id="ARBA00022452"/>
    </source>
</evidence>
<evidence type="ECO:0000259" key="13">
    <source>
        <dbReference type="Pfam" id="PF00593"/>
    </source>
</evidence>
<comment type="similarity">
    <text evidence="10 11">Belongs to the TonB-dependent receptor family.</text>
</comment>
<dbReference type="AlphaFoldDB" id="A0A428KW96"/>
<dbReference type="GO" id="GO:0009279">
    <property type="term" value="C:cell outer membrane"/>
    <property type="evidence" value="ECO:0007669"/>
    <property type="project" value="UniProtKB-SubCell"/>
</dbReference>
<protein>
    <submittedName>
        <fullName evidence="15">TonB-dependent receptor</fullName>
    </submittedName>
</protein>
<keyword evidence="7 10" id="KW-0472">Membrane</keyword>
<comment type="subcellular location">
    <subcellularLocation>
        <location evidence="1 10">Cell outer membrane</location>
        <topology evidence="1 10">Multi-pass membrane protein</topology>
    </subcellularLocation>
</comment>
<keyword evidence="6 11" id="KW-0798">TonB box</keyword>
<keyword evidence="8 15" id="KW-0675">Receptor</keyword>
<evidence type="ECO:0000256" key="2">
    <source>
        <dbReference type="ARBA" id="ARBA00022448"/>
    </source>
</evidence>
<evidence type="ECO:0000256" key="5">
    <source>
        <dbReference type="ARBA" id="ARBA00022729"/>
    </source>
</evidence>
<dbReference type="Pfam" id="PF00593">
    <property type="entry name" value="TonB_dep_Rec_b-barrel"/>
    <property type="match status" value="1"/>
</dbReference>
<evidence type="ECO:0000256" key="9">
    <source>
        <dbReference type="ARBA" id="ARBA00023237"/>
    </source>
</evidence>
<evidence type="ECO:0000256" key="10">
    <source>
        <dbReference type="PROSITE-ProRule" id="PRU01360"/>
    </source>
</evidence>
<evidence type="ECO:0000256" key="1">
    <source>
        <dbReference type="ARBA" id="ARBA00004571"/>
    </source>
</evidence>
<dbReference type="InterPro" id="IPR008969">
    <property type="entry name" value="CarboxyPept-like_regulatory"/>
</dbReference>
<dbReference type="PANTHER" id="PTHR30069:SF29">
    <property type="entry name" value="HEMOGLOBIN AND HEMOGLOBIN-HAPTOGLOBIN-BINDING PROTEIN 1-RELATED"/>
    <property type="match status" value="1"/>
</dbReference>
<dbReference type="InterPro" id="IPR037066">
    <property type="entry name" value="Plug_dom_sf"/>
</dbReference>
<dbReference type="SUPFAM" id="SSF49464">
    <property type="entry name" value="Carboxypeptidase regulatory domain-like"/>
    <property type="match status" value="1"/>
</dbReference>
<dbReference type="GO" id="GO:0015344">
    <property type="term" value="F:siderophore uptake transmembrane transporter activity"/>
    <property type="evidence" value="ECO:0007669"/>
    <property type="project" value="TreeGrafter"/>
</dbReference>
<gene>
    <name evidence="15" type="ORF">EI291_01885</name>
</gene>
<keyword evidence="2 10" id="KW-0813">Transport</keyword>
<feature type="chain" id="PRO_5019269882" evidence="12">
    <location>
        <begin position="16"/>
        <end position="916"/>
    </location>
</feature>
<evidence type="ECO:0000256" key="4">
    <source>
        <dbReference type="ARBA" id="ARBA00022692"/>
    </source>
</evidence>
<dbReference type="Gene3D" id="2.40.170.20">
    <property type="entry name" value="TonB-dependent receptor, beta-barrel domain"/>
    <property type="match status" value="1"/>
</dbReference>
<keyword evidence="16" id="KW-1185">Reference proteome</keyword>
<keyword evidence="3 10" id="KW-1134">Transmembrane beta strand</keyword>
<evidence type="ECO:0000256" key="11">
    <source>
        <dbReference type="RuleBase" id="RU003357"/>
    </source>
</evidence>
<evidence type="ECO:0000313" key="16">
    <source>
        <dbReference type="Proteomes" id="UP000273500"/>
    </source>
</evidence>
<dbReference type="PROSITE" id="PS52016">
    <property type="entry name" value="TONB_DEPENDENT_REC_3"/>
    <property type="match status" value="1"/>
</dbReference>
<keyword evidence="4 10" id="KW-0812">Transmembrane</keyword>
<dbReference type="RefSeq" id="WP_125417567.1">
    <property type="nucleotide sequence ID" value="NZ_RWIT01000001.1"/>
</dbReference>
<sequence length="916" mass="99812">MLPSALLLAAGVLLAAPPPDGVPAATRRPLLKRQTPTPNQMISGVVLTEEGQPLPGATIFVKGTFIGTSTNANGEFVLARDARPLPFTLVVAYVGHVTQEVAVTDAAAPLRVVLPYSTEQVSQVVMSASRIEENIQLSPVTVDKVSRTDLERQATPELLTSLARLKGLDISSASMLFTSLSTRGFNTAKSERVVQLTDYQDTQLPSLGLSPGNLLGLPELDIESVEIIHGPASALYGANALSGVILFNSRDAFVSPGLGVRLRGGQRDLLDAQVRYAHKINERLAVKVTGSALRARDWLATNYAAAATSVNPAGSPLGYDPINSYGNYGVQFTPAPNPVLPVGINPELYGQTVYTPGFSERELVAGDDHTSAYRLQGTAAYLLRPNLKLTAEARLAQATATYQNLSRFRVKDLQAQQYRAELKSSRGFVRLYTTHDAANRSYELNQLGNLLQEAPDNDGSGRSFAQTYFATYNTEYTRQRQAGTSVEAARQAAQQAADATRLTPANPRFASLHRQIINDDKPGRGARQRFGSQLTDLSAQYSLPVSDFGTVLTAGAAYRHYRLGSGGQLFADTTGRSITNYEYGAYGQVIQTLLHDRLKLSAAARVDEFRNFTTALSPRAAAVYSVGPDQRHNFRASYGQAYRAPSQLEQYVYEDLGYAIFLGNVRNGYQGYRATNDQGQAFGTTPDLSSFRTTLAPLDLERATTWEVGYRGLVLPNLYLDASYFRSEYRNFIATQVILGNVDGSLPTLPQIAAGWPTYSNRTQPTRILFTYFNSRQQLHTQGVTAALTYTGWRTVVPTVNYSFNDLNRSEVPAGVATYFNTPRHKFNAGVSGTISRFGYLLNYRWAQGHYQEMPFAAGYVASFSSTDASVRYQLPKLHAVLQAGVSNAFDARNVQVIGGPQIGRLAFAGVELNLP</sequence>
<dbReference type="Pfam" id="PF13715">
    <property type="entry name" value="CarbopepD_reg_2"/>
    <property type="match status" value="1"/>
</dbReference>
<reference evidence="15 16" key="1">
    <citation type="submission" date="2018-12" db="EMBL/GenBank/DDBJ databases">
        <authorList>
            <person name="Feng G."/>
            <person name="Zhu H."/>
        </authorList>
    </citation>
    <scope>NUCLEOTIDE SEQUENCE [LARGE SCALE GENOMIC DNA]</scope>
    <source>
        <strain evidence="15 16">KCTC 12533</strain>
    </source>
</reference>
<dbReference type="SUPFAM" id="SSF56935">
    <property type="entry name" value="Porins"/>
    <property type="match status" value="1"/>
</dbReference>
<feature type="domain" description="TonB-dependent receptor plug" evidence="14">
    <location>
        <begin position="138"/>
        <end position="244"/>
    </location>
</feature>
<dbReference type="Pfam" id="PF07715">
    <property type="entry name" value="Plug"/>
    <property type="match status" value="1"/>
</dbReference>
<evidence type="ECO:0000313" key="15">
    <source>
        <dbReference type="EMBL" id="RSK51090.1"/>
    </source>
</evidence>
<dbReference type="EMBL" id="RWIT01000001">
    <property type="protein sequence ID" value="RSK51090.1"/>
    <property type="molecule type" value="Genomic_DNA"/>
</dbReference>
<dbReference type="OrthoDB" id="1109208at2"/>
<evidence type="ECO:0000256" key="6">
    <source>
        <dbReference type="ARBA" id="ARBA00023077"/>
    </source>
</evidence>
<dbReference type="InterPro" id="IPR012910">
    <property type="entry name" value="Plug_dom"/>
</dbReference>
<proteinExistence type="inferred from homology"/>
<dbReference type="Proteomes" id="UP000273500">
    <property type="component" value="Unassembled WGS sequence"/>
</dbReference>
<dbReference type="InterPro" id="IPR000531">
    <property type="entry name" value="Beta-barrel_TonB"/>
</dbReference>
<dbReference type="Gene3D" id="2.170.130.10">
    <property type="entry name" value="TonB-dependent receptor, plug domain"/>
    <property type="match status" value="1"/>
</dbReference>
<evidence type="ECO:0000256" key="8">
    <source>
        <dbReference type="ARBA" id="ARBA00023170"/>
    </source>
</evidence>
<feature type="domain" description="TonB-dependent receptor-like beta-barrel" evidence="13">
    <location>
        <begin position="443"/>
        <end position="888"/>
    </location>
</feature>
<dbReference type="GO" id="GO:0044718">
    <property type="term" value="P:siderophore transmembrane transport"/>
    <property type="evidence" value="ECO:0007669"/>
    <property type="project" value="TreeGrafter"/>
</dbReference>
<keyword evidence="9 10" id="KW-0998">Cell outer membrane</keyword>
<evidence type="ECO:0000256" key="12">
    <source>
        <dbReference type="SAM" id="SignalP"/>
    </source>
</evidence>
<dbReference type="Gene3D" id="2.60.40.1120">
    <property type="entry name" value="Carboxypeptidase-like, regulatory domain"/>
    <property type="match status" value="1"/>
</dbReference>
<comment type="caution">
    <text evidence="15">The sequence shown here is derived from an EMBL/GenBank/DDBJ whole genome shotgun (WGS) entry which is preliminary data.</text>
</comment>
<evidence type="ECO:0000259" key="14">
    <source>
        <dbReference type="Pfam" id="PF07715"/>
    </source>
</evidence>
<dbReference type="PANTHER" id="PTHR30069">
    <property type="entry name" value="TONB-DEPENDENT OUTER MEMBRANE RECEPTOR"/>
    <property type="match status" value="1"/>
</dbReference>
<accession>A0A428KW96</accession>
<name>A0A428KW96_9BACT</name>
<keyword evidence="5 12" id="KW-0732">Signal</keyword>
<dbReference type="InterPro" id="IPR039426">
    <property type="entry name" value="TonB-dep_rcpt-like"/>
</dbReference>